<accession>A0ABP7A089</accession>
<feature type="region of interest" description="Disordered" evidence="1">
    <location>
        <begin position="78"/>
        <end position="102"/>
    </location>
</feature>
<feature type="compositionally biased region" description="Basic residues" evidence="1">
    <location>
        <begin position="1"/>
        <end position="11"/>
    </location>
</feature>
<organism evidence="3 4">
    <name type="scientific">Nonomuraea rosea</name>
    <dbReference type="NCBI Taxonomy" id="638574"/>
    <lineage>
        <taxon>Bacteria</taxon>
        <taxon>Bacillati</taxon>
        <taxon>Actinomycetota</taxon>
        <taxon>Actinomycetes</taxon>
        <taxon>Streptosporangiales</taxon>
        <taxon>Streptosporangiaceae</taxon>
        <taxon>Nonomuraea</taxon>
    </lineage>
</organism>
<proteinExistence type="predicted"/>
<dbReference type="EMBL" id="BAABDQ010000067">
    <property type="protein sequence ID" value="GAA3622335.1"/>
    <property type="molecule type" value="Genomic_DNA"/>
</dbReference>
<keyword evidence="2" id="KW-0472">Membrane</keyword>
<feature type="transmembrane region" description="Helical" evidence="2">
    <location>
        <begin position="131"/>
        <end position="150"/>
    </location>
</feature>
<evidence type="ECO:0000256" key="2">
    <source>
        <dbReference type="SAM" id="Phobius"/>
    </source>
</evidence>
<feature type="region of interest" description="Disordered" evidence="1">
    <location>
        <begin position="1"/>
        <end position="49"/>
    </location>
</feature>
<keyword evidence="2" id="KW-1133">Transmembrane helix</keyword>
<dbReference type="Proteomes" id="UP001500630">
    <property type="component" value="Unassembled WGS sequence"/>
</dbReference>
<comment type="caution">
    <text evidence="3">The sequence shown here is derived from an EMBL/GenBank/DDBJ whole genome shotgun (WGS) entry which is preliminary data.</text>
</comment>
<evidence type="ECO:0000313" key="3">
    <source>
        <dbReference type="EMBL" id="GAA3622335.1"/>
    </source>
</evidence>
<sequence>MFGPKARPKKNARAERGPLGAGSRQATTQTGNGWAEPGPPTRAKEEVEPRRFELMTSCLQRRVAILTACEDAALHTDRVPRDSPQFPHVPRPIGHVTGTTTTDSPCLRGLSDLDRLRYAPAMEVRSGFMKVIAGLTVAALLLGGLAYMTLMTFTGPECTSEEEDLITVLAAQEILTAHPQEAVAHDAYTGCFQDDPFPYAGTFYEFPGTWEEYTSFYETAAKADGWRPVVTEEPATDICYTKKIGRAKAFLTVGGHRVDDIEGYGIDISASYSDVPENGGLLC</sequence>
<evidence type="ECO:0000256" key="1">
    <source>
        <dbReference type="SAM" id="MobiDB-lite"/>
    </source>
</evidence>
<gene>
    <name evidence="3" type="ORF">GCM10022419_129980</name>
</gene>
<name>A0ABP7A089_9ACTN</name>
<protein>
    <submittedName>
        <fullName evidence="3">Uncharacterized protein</fullName>
    </submittedName>
</protein>
<keyword evidence="2" id="KW-0812">Transmembrane</keyword>
<keyword evidence="4" id="KW-1185">Reference proteome</keyword>
<reference evidence="4" key="1">
    <citation type="journal article" date="2019" name="Int. J. Syst. Evol. Microbiol.">
        <title>The Global Catalogue of Microorganisms (GCM) 10K type strain sequencing project: providing services to taxonomists for standard genome sequencing and annotation.</title>
        <authorList>
            <consortium name="The Broad Institute Genomics Platform"/>
            <consortium name="The Broad Institute Genome Sequencing Center for Infectious Disease"/>
            <person name="Wu L."/>
            <person name="Ma J."/>
        </authorList>
    </citation>
    <scope>NUCLEOTIDE SEQUENCE [LARGE SCALE GENOMIC DNA]</scope>
    <source>
        <strain evidence="4">JCM 17326</strain>
    </source>
</reference>
<evidence type="ECO:0000313" key="4">
    <source>
        <dbReference type="Proteomes" id="UP001500630"/>
    </source>
</evidence>